<keyword evidence="2" id="KW-1185">Reference proteome</keyword>
<dbReference type="Proteomes" id="UP000789342">
    <property type="component" value="Unassembled WGS sequence"/>
</dbReference>
<reference evidence="1" key="1">
    <citation type="submission" date="2021-06" db="EMBL/GenBank/DDBJ databases">
        <authorList>
            <person name="Kallberg Y."/>
            <person name="Tangrot J."/>
            <person name="Rosling A."/>
        </authorList>
    </citation>
    <scope>NUCLEOTIDE SEQUENCE</scope>
    <source>
        <strain evidence="1">CL551</strain>
    </source>
</reference>
<evidence type="ECO:0000313" key="1">
    <source>
        <dbReference type="EMBL" id="CAG8599944.1"/>
    </source>
</evidence>
<proteinExistence type="predicted"/>
<gene>
    <name evidence="1" type="ORF">AMORRO_LOCUS7741</name>
</gene>
<dbReference type="EMBL" id="CAJVPV010006075">
    <property type="protein sequence ID" value="CAG8599944.1"/>
    <property type="molecule type" value="Genomic_DNA"/>
</dbReference>
<organism evidence="1 2">
    <name type="scientific">Acaulospora morrowiae</name>
    <dbReference type="NCBI Taxonomy" id="94023"/>
    <lineage>
        <taxon>Eukaryota</taxon>
        <taxon>Fungi</taxon>
        <taxon>Fungi incertae sedis</taxon>
        <taxon>Mucoromycota</taxon>
        <taxon>Glomeromycotina</taxon>
        <taxon>Glomeromycetes</taxon>
        <taxon>Diversisporales</taxon>
        <taxon>Acaulosporaceae</taxon>
        <taxon>Acaulospora</taxon>
    </lineage>
</organism>
<evidence type="ECO:0000313" key="2">
    <source>
        <dbReference type="Proteomes" id="UP000789342"/>
    </source>
</evidence>
<comment type="caution">
    <text evidence="1">The sequence shown here is derived from an EMBL/GenBank/DDBJ whole genome shotgun (WGS) entry which is preliminary data.</text>
</comment>
<accession>A0A9N9CDS9</accession>
<name>A0A9N9CDS9_9GLOM</name>
<sequence>MVFIREKLQHKITSHSDGNITITFSYGFVSHPYPLNLNEIKFPKQKKRRLNYFMIFRIFLQKSIKHLLSKIHVKADSRVVSGIASGILNDVDKVDCKFKERLRARIKNFYDNNPSFNFKECNPKPKDKKKTASPLATSIWDTPFNNDVNSGGFIGAFDSNSSIDSIESNDFVGPFDFSDTIDTINTFNSNANIHHPYLNGSTNDLIDQTYSISAPNRFPNFIHQNGVIYLVDAPNYNQHGFINIFDLNLNYESGALTHLSNFNLPSDLNTENFGTFNYNIL</sequence>
<protein>
    <submittedName>
        <fullName evidence="1">11342_t:CDS:1</fullName>
    </submittedName>
</protein>
<dbReference type="AlphaFoldDB" id="A0A9N9CDS9"/>